<reference evidence="1" key="2">
    <citation type="submission" date="2024-10" db="UniProtKB">
        <authorList>
            <consortium name="EnsemblProtists"/>
        </authorList>
    </citation>
    <scope>IDENTIFICATION</scope>
</reference>
<dbReference type="EnsemblProtists" id="EOD12913">
    <property type="protein sequence ID" value="EOD12913"/>
    <property type="gene ID" value="EMIHUDRAFT_437241"/>
</dbReference>
<proteinExistence type="predicted"/>
<organism evidence="1 2">
    <name type="scientific">Emiliania huxleyi (strain CCMP1516)</name>
    <dbReference type="NCBI Taxonomy" id="280463"/>
    <lineage>
        <taxon>Eukaryota</taxon>
        <taxon>Haptista</taxon>
        <taxon>Haptophyta</taxon>
        <taxon>Prymnesiophyceae</taxon>
        <taxon>Isochrysidales</taxon>
        <taxon>Noelaerhabdaceae</taxon>
        <taxon>Emiliania</taxon>
    </lineage>
</organism>
<keyword evidence="2" id="KW-1185">Reference proteome</keyword>
<evidence type="ECO:0000313" key="2">
    <source>
        <dbReference type="Proteomes" id="UP000013827"/>
    </source>
</evidence>
<sequence length="143" mass="15631">MILPSLSMGSANSKYGFVQVTTSPDTTVKWTDFLLTTASLPTSKAHSKSSLLTTASWLSASLRKKPRTKRYAASSGTTVSQQTTAGTPLWMHAFASSRDSQPLRTTSRTWLRARSSATWSLSTSVDVIWPSELVKPSRFSRKG</sequence>
<dbReference type="GeneID" id="17258985"/>
<reference evidence="2" key="1">
    <citation type="journal article" date="2013" name="Nature">
        <title>Pan genome of the phytoplankton Emiliania underpins its global distribution.</title>
        <authorList>
            <person name="Read B.A."/>
            <person name="Kegel J."/>
            <person name="Klute M.J."/>
            <person name="Kuo A."/>
            <person name="Lefebvre S.C."/>
            <person name="Maumus F."/>
            <person name="Mayer C."/>
            <person name="Miller J."/>
            <person name="Monier A."/>
            <person name="Salamov A."/>
            <person name="Young J."/>
            <person name="Aguilar M."/>
            <person name="Claverie J.M."/>
            <person name="Frickenhaus S."/>
            <person name="Gonzalez K."/>
            <person name="Herman E.K."/>
            <person name="Lin Y.C."/>
            <person name="Napier J."/>
            <person name="Ogata H."/>
            <person name="Sarno A.F."/>
            <person name="Shmutz J."/>
            <person name="Schroeder D."/>
            <person name="de Vargas C."/>
            <person name="Verret F."/>
            <person name="von Dassow P."/>
            <person name="Valentin K."/>
            <person name="Van de Peer Y."/>
            <person name="Wheeler G."/>
            <person name="Dacks J.B."/>
            <person name="Delwiche C.F."/>
            <person name="Dyhrman S.T."/>
            <person name="Glockner G."/>
            <person name="John U."/>
            <person name="Richards T."/>
            <person name="Worden A.Z."/>
            <person name="Zhang X."/>
            <person name="Grigoriev I.V."/>
            <person name="Allen A.E."/>
            <person name="Bidle K."/>
            <person name="Borodovsky M."/>
            <person name="Bowler C."/>
            <person name="Brownlee C."/>
            <person name="Cock J.M."/>
            <person name="Elias M."/>
            <person name="Gladyshev V.N."/>
            <person name="Groth M."/>
            <person name="Guda C."/>
            <person name="Hadaegh A."/>
            <person name="Iglesias-Rodriguez M.D."/>
            <person name="Jenkins J."/>
            <person name="Jones B.M."/>
            <person name="Lawson T."/>
            <person name="Leese F."/>
            <person name="Lindquist E."/>
            <person name="Lobanov A."/>
            <person name="Lomsadze A."/>
            <person name="Malik S.B."/>
            <person name="Marsh M.E."/>
            <person name="Mackinder L."/>
            <person name="Mock T."/>
            <person name="Mueller-Roeber B."/>
            <person name="Pagarete A."/>
            <person name="Parker M."/>
            <person name="Probert I."/>
            <person name="Quesneville H."/>
            <person name="Raines C."/>
            <person name="Rensing S.A."/>
            <person name="Riano-Pachon D.M."/>
            <person name="Richier S."/>
            <person name="Rokitta S."/>
            <person name="Shiraiwa Y."/>
            <person name="Soanes D.M."/>
            <person name="van der Giezen M."/>
            <person name="Wahlund T.M."/>
            <person name="Williams B."/>
            <person name="Wilson W."/>
            <person name="Wolfe G."/>
            <person name="Wurch L.L."/>
        </authorList>
    </citation>
    <scope>NUCLEOTIDE SEQUENCE</scope>
</reference>
<evidence type="ECO:0000313" key="1">
    <source>
        <dbReference type="EnsemblProtists" id="EOD12913"/>
    </source>
</evidence>
<name>A0A0D3INS8_EMIH1</name>
<dbReference type="Proteomes" id="UP000013827">
    <property type="component" value="Unassembled WGS sequence"/>
</dbReference>
<protein>
    <submittedName>
        <fullName evidence="1">Uncharacterized protein</fullName>
    </submittedName>
</protein>
<dbReference type="KEGG" id="ehx:EMIHUDRAFT_437241"/>
<dbReference type="RefSeq" id="XP_005765342.1">
    <property type="nucleotide sequence ID" value="XM_005765285.1"/>
</dbReference>
<accession>A0A0D3INS8</accession>
<dbReference type="AlphaFoldDB" id="A0A0D3INS8"/>
<dbReference type="PaxDb" id="2903-EOD12913"/>
<dbReference type="HOGENOM" id="CLU_1811281_0_0_1"/>